<evidence type="ECO:0000313" key="4">
    <source>
        <dbReference type="Proteomes" id="UP000524404"/>
    </source>
</evidence>
<feature type="transmembrane region" description="Helical" evidence="1">
    <location>
        <begin position="86"/>
        <end position="105"/>
    </location>
</feature>
<dbReference type="AlphaFoldDB" id="A0A841EQS7"/>
<feature type="transmembrane region" description="Helical" evidence="1">
    <location>
        <begin position="24"/>
        <end position="41"/>
    </location>
</feature>
<feature type="transmembrane region" description="Helical" evidence="1">
    <location>
        <begin position="61"/>
        <end position="80"/>
    </location>
</feature>
<dbReference type="RefSeq" id="WP_184136973.1">
    <property type="nucleotide sequence ID" value="NZ_JACHKT010000040.1"/>
</dbReference>
<comment type="caution">
    <text evidence="3">The sequence shown here is derived from an EMBL/GenBank/DDBJ whole genome shotgun (WGS) entry which is preliminary data.</text>
</comment>
<dbReference type="EMBL" id="JACHKT010000040">
    <property type="protein sequence ID" value="MBB6005286.1"/>
    <property type="molecule type" value="Genomic_DNA"/>
</dbReference>
<reference evidence="3 4" key="1">
    <citation type="submission" date="2020-08" db="EMBL/GenBank/DDBJ databases">
        <title>Functional genomics of gut bacteria from endangered species of beetles.</title>
        <authorList>
            <person name="Carlos-Shanley C."/>
        </authorList>
    </citation>
    <scope>NUCLEOTIDE SEQUENCE [LARGE SCALE GENOMIC DNA]</scope>
    <source>
        <strain evidence="3 4">S00070</strain>
    </source>
</reference>
<keyword evidence="1" id="KW-0472">Membrane</keyword>
<keyword evidence="1" id="KW-1133">Transmembrane helix</keyword>
<name>A0A841EQS7_9BACT</name>
<keyword evidence="4" id="KW-1185">Reference proteome</keyword>
<feature type="domain" description="KAP NTPase" evidence="2">
    <location>
        <begin position="178"/>
        <end position="435"/>
    </location>
</feature>
<dbReference type="PANTHER" id="PTHR22674:SF6">
    <property type="entry name" value="NTPASE KAP FAMILY P-LOOP DOMAIN-CONTAINING PROTEIN 1"/>
    <property type="match status" value="1"/>
</dbReference>
<dbReference type="Pfam" id="PF07693">
    <property type="entry name" value="KAP_NTPase"/>
    <property type="match status" value="1"/>
</dbReference>
<sequence>MIFPQFKKDIIQKYLFEVISNRKIIFLSAVAILPILFNKYFESILNEYIGKPIFQNLESSYFSDIIFLVISILLFFYYRYKYKNDHYFSSFDSSLVIVIGFWYFIYRCSGGWHYSRFWFMPILSYLDIFLIVPLAHIFFCIKRCTLQKQAENQEDTKKGFQTDKPIEELSDEKLGRGNYAQKIAEQINDSFPKESFAIGITGKWGSGKTSFLHLIKKKLNGNTIIVDFNAWHSHETKNLITDFFDLLKAELNDGSVSQHINLYVKQLTAVDDNIYFKTIDFLQKTIFGTQSTQEIFDRINASIKRLNKQIVIFIDDLDRLDNKEIIEIIKLIRISANFKNTVFVVAFDKGYVINAIAEINPHEKERFLEKIFQAEFPLPTFEKNRFRSIMIEKLKSKLNNNYHIEIDKYFSDISHLEIFERCIHTLRDVTIFTNPFCINFEQVAEDVLFADFFNVELIKLKYHTIYTVLFEENKYFLSIYKSNVLSNNNSKLNFLYLDETKFKEYLKSNASKLKITTDNIEEINSLVSKIFFQPKKTPLTFYFENDELINTENIQSIRRPSNFYIYSSMRLTEGVLSERDFKNVRKSENINDFKIAIKNWIDKNLIDELILKFEITNLYDSLEDFELIIKGMLELGQHLFLLEKFDRFHLYQVLRNKLQNNFKNIVEFYQNDELTAKHEYNKIILRIFEDDEYNSIFKAEFLHVVMKAEGQSYNFPIDEQNILDLLFYFFNDFCNANFVFNKELWDLYKLCIFVNEHGRDFCDERVNELVKSFALEHDIIGFFEKNIVKYNGKYRFGGFINELFQTTDQLKSFINKVTDPILKTTLLTFYEKSEKNKFILIDFDFSGIIIPVSLVL</sequence>
<dbReference type="InterPro" id="IPR011646">
    <property type="entry name" value="KAP_P-loop"/>
</dbReference>
<keyword evidence="1" id="KW-0812">Transmembrane</keyword>
<evidence type="ECO:0000259" key="2">
    <source>
        <dbReference type="Pfam" id="PF07693"/>
    </source>
</evidence>
<dbReference type="InterPro" id="IPR027417">
    <property type="entry name" value="P-loop_NTPase"/>
</dbReference>
<dbReference type="Proteomes" id="UP000524404">
    <property type="component" value="Unassembled WGS sequence"/>
</dbReference>
<dbReference type="SUPFAM" id="SSF52540">
    <property type="entry name" value="P-loop containing nucleoside triphosphate hydrolases"/>
    <property type="match status" value="1"/>
</dbReference>
<organism evidence="3 4">
    <name type="scientific">Arcicella rosea</name>
    <dbReference type="NCBI Taxonomy" id="502909"/>
    <lineage>
        <taxon>Bacteria</taxon>
        <taxon>Pseudomonadati</taxon>
        <taxon>Bacteroidota</taxon>
        <taxon>Cytophagia</taxon>
        <taxon>Cytophagales</taxon>
        <taxon>Flectobacillaceae</taxon>
        <taxon>Arcicella</taxon>
    </lineage>
</organism>
<protein>
    <submittedName>
        <fullName evidence="3">Putative KAP-like P-loop ATPase</fullName>
    </submittedName>
</protein>
<accession>A0A841EQS7</accession>
<proteinExistence type="predicted"/>
<evidence type="ECO:0000256" key="1">
    <source>
        <dbReference type="SAM" id="Phobius"/>
    </source>
</evidence>
<dbReference type="InterPro" id="IPR052754">
    <property type="entry name" value="NTPase_KAP_P-loop"/>
</dbReference>
<gene>
    <name evidence="3" type="ORF">HNP25_003958</name>
</gene>
<dbReference type="Gene3D" id="3.40.50.300">
    <property type="entry name" value="P-loop containing nucleotide triphosphate hydrolases"/>
    <property type="match status" value="1"/>
</dbReference>
<feature type="transmembrane region" description="Helical" evidence="1">
    <location>
        <begin position="117"/>
        <end position="139"/>
    </location>
</feature>
<dbReference type="PANTHER" id="PTHR22674">
    <property type="entry name" value="NTPASE, KAP FAMILY P-LOOP DOMAIN-CONTAINING 1"/>
    <property type="match status" value="1"/>
</dbReference>
<evidence type="ECO:0000313" key="3">
    <source>
        <dbReference type="EMBL" id="MBB6005286.1"/>
    </source>
</evidence>